<dbReference type="Pfam" id="PF17171">
    <property type="entry name" value="GST_C_6"/>
    <property type="match status" value="1"/>
</dbReference>
<dbReference type="AlphaFoldDB" id="A0A8K0KKG2"/>
<name>A0A8K0KKG2_LADFU</name>
<evidence type="ECO:0000256" key="1">
    <source>
        <dbReference type="ARBA" id="ARBA00004294"/>
    </source>
</evidence>
<reference evidence="11" key="2">
    <citation type="submission" date="2017-10" db="EMBL/GenBank/DDBJ databases">
        <title>Ladona fulva Genome sequencing and assembly.</title>
        <authorList>
            <person name="Murali S."/>
            <person name="Richards S."/>
            <person name="Bandaranaike D."/>
            <person name="Bellair M."/>
            <person name="Blankenburg K."/>
            <person name="Chao H."/>
            <person name="Dinh H."/>
            <person name="Doddapaneni H."/>
            <person name="Dugan-Rocha S."/>
            <person name="Elkadiri S."/>
            <person name="Gnanaolivu R."/>
            <person name="Hernandez B."/>
            <person name="Skinner E."/>
            <person name="Javaid M."/>
            <person name="Lee S."/>
            <person name="Li M."/>
            <person name="Ming W."/>
            <person name="Munidasa M."/>
            <person name="Muniz J."/>
            <person name="Nguyen L."/>
            <person name="Hughes D."/>
            <person name="Osuji N."/>
            <person name="Pu L.-L."/>
            <person name="Puazo M."/>
            <person name="Qu C."/>
            <person name="Quiroz J."/>
            <person name="Raj R."/>
            <person name="Weissenberger G."/>
            <person name="Xin Y."/>
            <person name="Zou X."/>
            <person name="Han Y."/>
            <person name="Worley K."/>
            <person name="Muzny D."/>
            <person name="Gibbs R."/>
        </authorList>
    </citation>
    <scope>NUCLEOTIDE SEQUENCE</scope>
    <source>
        <strain evidence="11">Sampled in the wild</strain>
    </source>
</reference>
<feature type="transmembrane region" description="Helical" evidence="8">
    <location>
        <begin position="271"/>
        <end position="294"/>
    </location>
</feature>
<dbReference type="CDD" id="cd03078">
    <property type="entry name" value="GST_N_Metaxin1_like"/>
    <property type="match status" value="1"/>
</dbReference>
<dbReference type="SUPFAM" id="SSF47616">
    <property type="entry name" value="GST C-terminal domain-like"/>
    <property type="match status" value="1"/>
</dbReference>
<evidence type="ECO:0000256" key="8">
    <source>
        <dbReference type="SAM" id="Phobius"/>
    </source>
</evidence>
<dbReference type="Pfam" id="PF10568">
    <property type="entry name" value="Tom37"/>
    <property type="match status" value="1"/>
</dbReference>
<gene>
    <name evidence="11" type="ORF">J437_LFUL015745</name>
</gene>
<comment type="subcellular location">
    <subcellularLocation>
        <location evidence="1">Mitochondrion outer membrane</location>
    </subcellularLocation>
</comment>
<accession>A0A8K0KKG2</accession>
<keyword evidence="3" id="KW-0813">Transport</keyword>
<keyword evidence="7 8" id="KW-0472">Membrane</keyword>
<evidence type="ECO:0000256" key="2">
    <source>
        <dbReference type="ARBA" id="ARBA00009170"/>
    </source>
</evidence>
<keyword evidence="5" id="KW-0653">Protein transport</keyword>
<proteinExistence type="inferred from homology"/>
<evidence type="ECO:0000259" key="10">
    <source>
        <dbReference type="Pfam" id="PF17171"/>
    </source>
</evidence>
<keyword evidence="12" id="KW-1185">Reference proteome</keyword>
<evidence type="ECO:0000259" key="9">
    <source>
        <dbReference type="Pfam" id="PF10568"/>
    </source>
</evidence>
<dbReference type="PANTHER" id="PTHR12289:SF41">
    <property type="entry name" value="FAILED AXON CONNECTIONS-RELATED"/>
    <property type="match status" value="1"/>
</dbReference>
<keyword evidence="8" id="KW-1133">Transmembrane helix</keyword>
<keyword evidence="4" id="KW-1000">Mitochondrion outer membrane</keyword>
<dbReference type="OrthoDB" id="5835136at2759"/>
<evidence type="ECO:0000256" key="4">
    <source>
        <dbReference type="ARBA" id="ARBA00022787"/>
    </source>
</evidence>
<dbReference type="GO" id="GO:0001401">
    <property type="term" value="C:SAM complex"/>
    <property type="evidence" value="ECO:0007669"/>
    <property type="project" value="InterPro"/>
</dbReference>
<evidence type="ECO:0000256" key="6">
    <source>
        <dbReference type="ARBA" id="ARBA00023128"/>
    </source>
</evidence>
<feature type="domain" description="Metaxin glutathione S-transferase" evidence="10">
    <location>
        <begin position="170"/>
        <end position="232"/>
    </location>
</feature>
<evidence type="ECO:0000256" key="7">
    <source>
        <dbReference type="ARBA" id="ARBA00023136"/>
    </source>
</evidence>
<dbReference type="InterPro" id="IPR050931">
    <property type="entry name" value="Mito_Protein_Transport_Metaxin"/>
</dbReference>
<dbReference type="CDD" id="cd03212">
    <property type="entry name" value="GST_C_Metaxin1_3"/>
    <property type="match status" value="1"/>
</dbReference>
<dbReference type="Proteomes" id="UP000792457">
    <property type="component" value="Unassembled WGS sequence"/>
</dbReference>
<dbReference type="PANTHER" id="PTHR12289">
    <property type="entry name" value="METAXIN RELATED"/>
    <property type="match status" value="1"/>
</dbReference>
<dbReference type="InterPro" id="IPR019564">
    <property type="entry name" value="Sam37/metaxin_N"/>
</dbReference>
<organism evidence="11 12">
    <name type="scientific">Ladona fulva</name>
    <name type="common">Scarce chaser dragonfly</name>
    <name type="synonym">Libellula fulva</name>
    <dbReference type="NCBI Taxonomy" id="123851"/>
    <lineage>
        <taxon>Eukaryota</taxon>
        <taxon>Metazoa</taxon>
        <taxon>Ecdysozoa</taxon>
        <taxon>Arthropoda</taxon>
        <taxon>Hexapoda</taxon>
        <taxon>Insecta</taxon>
        <taxon>Pterygota</taxon>
        <taxon>Palaeoptera</taxon>
        <taxon>Odonata</taxon>
        <taxon>Epiprocta</taxon>
        <taxon>Anisoptera</taxon>
        <taxon>Libelluloidea</taxon>
        <taxon>Libellulidae</taxon>
        <taxon>Ladona</taxon>
    </lineage>
</organism>
<feature type="domain" description="Mitochondrial outer membrane transport complex Sam37/metaxin N-terminal" evidence="9">
    <location>
        <begin position="23"/>
        <end position="142"/>
    </location>
</feature>
<keyword evidence="6" id="KW-0496">Mitochondrion</keyword>
<dbReference type="GO" id="GO:0015031">
    <property type="term" value="P:protein transport"/>
    <property type="evidence" value="ECO:0007669"/>
    <property type="project" value="UniProtKB-KW"/>
</dbReference>
<protein>
    <recommendedName>
        <fullName evidence="13">Metaxin</fullName>
    </recommendedName>
</protein>
<dbReference type="EMBL" id="KZ308918">
    <property type="protein sequence ID" value="KAG8235511.1"/>
    <property type="molecule type" value="Genomic_DNA"/>
</dbReference>
<evidence type="ECO:0008006" key="13">
    <source>
        <dbReference type="Google" id="ProtNLM"/>
    </source>
</evidence>
<comment type="caution">
    <text evidence="11">The sequence shown here is derived from an EMBL/GenBank/DDBJ whole genome shotgun (WGS) entry which is preliminary data.</text>
</comment>
<evidence type="ECO:0000313" key="11">
    <source>
        <dbReference type="EMBL" id="KAG8235511.1"/>
    </source>
</evidence>
<dbReference type="InterPro" id="IPR033468">
    <property type="entry name" value="Metaxin_GST"/>
</dbReference>
<dbReference type="GO" id="GO:0007005">
    <property type="term" value="P:mitochondrion organization"/>
    <property type="evidence" value="ECO:0007669"/>
    <property type="project" value="TreeGrafter"/>
</dbReference>
<dbReference type="InterPro" id="IPR036282">
    <property type="entry name" value="Glutathione-S-Trfase_C_sf"/>
</dbReference>
<sequence>MSDTMELDVWEGEWGLPSVDLKCLQAMTLAKISHAELKINPTNNPFKTPRGMLPVFKCGKTVLDDFQDIASYLRRNNYNSDYGLSTTECADIIAYTHMLQEKLLPVIQYTWWIDAKNYTEFTRPWYAKALPFPLNFYYPGRYEKDAKSMIEAMFDIDDLAVIEAALFSKAEICLNALSIRLGDNDYFFAQPSSLDATVYAYLAPILKCPFPSTVLQQHLKNCNNLVAYVSRMSRRYFSEYIVPPKEKPKLIGDPSAKDEDTDFPYKRRNQLLAGIFATAAMVAYAFLTGLVSVTKKSIAHNDDRSDGYQDIFEHAEEGDEN</sequence>
<evidence type="ECO:0000313" key="12">
    <source>
        <dbReference type="Proteomes" id="UP000792457"/>
    </source>
</evidence>
<evidence type="ECO:0000256" key="5">
    <source>
        <dbReference type="ARBA" id="ARBA00022927"/>
    </source>
</evidence>
<reference evidence="11" key="1">
    <citation type="submission" date="2013-04" db="EMBL/GenBank/DDBJ databases">
        <authorList>
            <person name="Qu J."/>
            <person name="Murali S.C."/>
            <person name="Bandaranaike D."/>
            <person name="Bellair M."/>
            <person name="Blankenburg K."/>
            <person name="Chao H."/>
            <person name="Dinh H."/>
            <person name="Doddapaneni H."/>
            <person name="Downs B."/>
            <person name="Dugan-Rocha S."/>
            <person name="Elkadiri S."/>
            <person name="Gnanaolivu R.D."/>
            <person name="Hernandez B."/>
            <person name="Javaid M."/>
            <person name="Jayaseelan J.C."/>
            <person name="Lee S."/>
            <person name="Li M."/>
            <person name="Ming W."/>
            <person name="Munidasa M."/>
            <person name="Muniz J."/>
            <person name="Nguyen L."/>
            <person name="Ongeri F."/>
            <person name="Osuji N."/>
            <person name="Pu L.-L."/>
            <person name="Puazo M."/>
            <person name="Qu C."/>
            <person name="Quiroz J."/>
            <person name="Raj R."/>
            <person name="Weissenberger G."/>
            <person name="Xin Y."/>
            <person name="Zou X."/>
            <person name="Han Y."/>
            <person name="Richards S."/>
            <person name="Worley K."/>
            <person name="Muzny D."/>
            <person name="Gibbs R."/>
        </authorList>
    </citation>
    <scope>NUCLEOTIDE SEQUENCE</scope>
    <source>
        <strain evidence="11">Sampled in the wild</strain>
    </source>
</reference>
<comment type="similarity">
    <text evidence="2">Belongs to the metaxin family.</text>
</comment>
<keyword evidence="8" id="KW-0812">Transmembrane</keyword>
<evidence type="ECO:0000256" key="3">
    <source>
        <dbReference type="ARBA" id="ARBA00022448"/>
    </source>
</evidence>